<organism evidence="1">
    <name type="scientific">viral metagenome</name>
    <dbReference type="NCBI Taxonomy" id="1070528"/>
    <lineage>
        <taxon>unclassified sequences</taxon>
        <taxon>metagenomes</taxon>
        <taxon>organismal metagenomes</taxon>
    </lineage>
</organism>
<evidence type="ECO:0000313" key="1">
    <source>
        <dbReference type="EMBL" id="QHT81465.1"/>
    </source>
</evidence>
<sequence>MSELEQNSKQYDMQQCHMQQCHMQQCHMQQCHMQQCPIQQCPIGEPCGKCTACIIASVFLINSSKLNELKCKDGQDGEDGEDGEDSMYTILTKIWKDIIATTEIDIVMEQLTTKCNEQFPKKVSNAILMCWQDTVNDYYN</sequence>
<reference evidence="1" key="1">
    <citation type="journal article" date="2020" name="Nature">
        <title>Giant virus diversity and host interactions through global metagenomics.</title>
        <authorList>
            <person name="Schulz F."/>
            <person name="Roux S."/>
            <person name="Paez-Espino D."/>
            <person name="Jungbluth S."/>
            <person name="Walsh D.A."/>
            <person name="Denef V.J."/>
            <person name="McMahon K.D."/>
            <person name="Konstantinidis K.T."/>
            <person name="Eloe-Fadrosh E.A."/>
            <person name="Kyrpides N.C."/>
            <person name="Woyke T."/>
        </authorList>
    </citation>
    <scope>NUCLEOTIDE SEQUENCE</scope>
    <source>
        <strain evidence="1">GVMAG-M-3300023184-13</strain>
    </source>
</reference>
<proteinExistence type="predicted"/>
<dbReference type="EMBL" id="MN739983">
    <property type="protein sequence ID" value="QHT81465.1"/>
    <property type="molecule type" value="Genomic_DNA"/>
</dbReference>
<name>A0A6C0HMX1_9ZZZZ</name>
<accession>A0A6C0HMX1</accession>
<dbReference type="AlphaFoldDB" id="A0A6C0HMX1"/>
<protein>
    <submittedName>
        <fullName evidence="1">Uncharacterized protein</fullName>
    </submittedName>
</protein>